<sequence>MAYYGEVPWHGLGKKVPKGISAEEMIQAAGLDWTVDLKPALGARKINKKGEYSRYEVVRVPREKEKESPVLLGVVSRRYRPLQNSEAFKFFDPIVGDRKAYFETAGALGEGERIWVMARMPEVMEVVRGDDCFKYLLLSNTHNGEGSVIVKFTTVRVVCQNTLMLAMEDGQKAYRVRHSKQMQFKLDELADFLAITQQVFQEAEQTFRRLAAVKMTSERLEQYFDAVFPRTDVQKKRHEKPPRWGFLQEMFDSQPDLQLPGVQGTLWGAYNAITRFEDYKEPKQDELPDQRLERTWFGAGADNKLTALVKADELAVRWKN</sequence>
<comment type="caution">
    <text evidence="1">The sequence shown here is derived from an EMBL/GenBank/DDBJ whole genome shotgun (WGS) entry which is preliminary data.</text>
</comment>
<dbReference type="InParanoid" id="B4CXI2"/>
<dbReference type="STRING" id="497964.CfE428DRAFT_1273"/>
<dbReference type="InterPro" id="IPR026325">
    <property type="entry name" value="DUF932"/>
</dbReference>
<dbReference type="AlphaFoldDB" id="B4CXI2"/>
<gene>
    <name evidence="1" type="ORF">CfE428DRAFT_1273</name>
</gene>
<accession>B4CXI2</accession>
<keyword evidence="2" id="KW-1185">Reference proteome</keyword>
<reference evidence="1 2" key="1">
    <citation type="journal article" date="2011" name="J. Bacteriol.">
        <title>Genome sequence of Chthoniobacter flavus Ellin428, an aerobic heterotrophic soil bacterium.</title>
        <authorList>
            <person name="Kant R."/>
            <person name="van Passel M.W."/>
            <person name="Palva A."/>
            <person name="Lucas S."/>
            <person name="Lapidus A."/>
            <person name="Glavina Del Rio T."/>
            <person name="Dalin E."/>
            <person name="Tice H."/>
            <person name="Bruce D."/>
            <person name="Goodwin L."/>
            <person name="Pitluck S."/>
            <person name="Larimer F.W."/>
            <person name="Land M.L."/>
            <person name="Hauser L."/>
            <person name="Sangwan P."/>
            <person name="de Vos W.M."/>
            <person name="Janssen P.H."/>
            <person name="Smidt H."/>
        </authorList>
    </citation>
    <scope>NUCLEOTIDE SEQUENCE [LARGE SCALE GENOMIC DNA]</scope>
    <source>
        <strain evidence="1 2">Ellin428</strain>
    </source>
</reference>
<proteinExistence type="predicted"/>
<name>B4CXI2_9BACT</name>
<dbReference type="NCBIfam" id="TIGR03299">
    <property type="entry name" value="LGT_TIGR03299"/>
    <property type="match status" value="1"/>
</dbReference>
<evidence type="ECO:0008006" key="3">
    <source>
        <dbReference type="Google" id="ProtNLM"/>
    </source>
</evidence>
<dbReference type="EMBL" id="ABVL01000003">
    <property type="protein sequence ID" value="EDY20980.1"/>
    <property type="molecule type" value="Genomic_DNA"/>
</dbReference>
<evidence type="ECO:0000313" key="1">
    <source>
        <dbReference type="EMBL" id="EDY20980.1"/>
    </source>
</evidence>
<dbReference type="Pfam" id="PF06067">
    <property type="entry name" value="DUF932"/>
    <property type="match status" value="1"/>
</dbReference>
<evidence type="ECO:0000313" key="2">
    <source>
        <dbReference type="Proteomes" id="UP000005824"/>
    </source>
</evidence>
<organism evidence="1 2">
    <name type="scientific">Chthoniobacter flavus Ellin428</name>
    <dbReference type="NCBI Taxonomy" id="497964"/>
    <lineage>
        <taxon>Bacteria</taxon>
        <taxon>Pseudomonadati</taxon>
        <taxon>Verrucomicrobiota</taxon>
        <taxon>Spartobacteria</taxon>
        <taxon>Chthoniobacterales</taxon>
        <taxon>Chthoniobacteraceae</taxon>
        <taxon>Chthoniobacter</taxon>
    </lineage>
</organism>
<dbReference type="InterPro" id="IPR017686">
    <property type="entry name" value="Phg/plasmid-like_prot"/>
</dbReference>
<dbReference type="Proteomes" id="UP000005824">
    <property type="component" value="Unassembled WGS sequence"/>
</dbReference>
<protein>
    <recommendedName>
        <fullName evidence="3">Phage/plasmid-related protein TIGR03299</fullName>
    </recommendedName>
</protein>
<dbReference type="eggNOG" id="ENOG502Z7QU">
    <property type="taxonomic scope" value="Bacteria"/>
</dbReference>